<evidence type="ECO:0000256" key="4">
    <source>
        <dbReference type="ARBA" id="ARBA00022989"/>
    </source>
</evidence>
<comment type="subcellular location">
    <subcellularLocation>
        <location evidence="1">Membrane</location>
        <topology evidence="1">Multi-pass membrane protein</topology>
    </subcellularLocation>
</comment>
<proteinExistence type="inferred from homology"/>
<dbReference type="PANTHER" id="PTHR11266:SF50">
    <property type="entry name" value="VACUOLAR MEMBRANE PROTEIN YOR292C"/>
    <property type="match status" value="1"/>
</dbReference>
<feature type="transmembrane region" description="Helical" evidence="6">
    <location>
        <begin position="244"/>
        <end position="265"/>
    </location>
</feature>
<feature type="transmembrane region" description="Helical" evidence="6">
    <location>
        <begin position="290"/>
        <end position="308"/>
    </location>
</feature>
<dbReference type="PANTHER" id="PTHR11266">
    <property type="entry name" value="PEROXISOMAL MEMBRANE PROTEIN 2, PXMP2 MPV17"/>
    <property type="match status" value="1"/>
</dbReference>
<keyword evidence="3 6" id="KW-0812">Transmembrane</keyword>
<keyword evidence="4 6" id="KW-1133">Transmembrane helix</keyword>
<feature type="transmembrane region" description="Helical" evidence="6">
    <location>
        <begin position="93"/>
        <end position="114"/>
    </location>
</feature>
<evidence type="ECO:0000256" key="2">
    <source>
        <dbReference type="ARBA" id="ARBA00006824"/>
    </source>
</evidence>
<sequence length="375" mass="43935">MVWFDFRMRSLEEKGLTNRVFVLLETTDIPADRYSFGLGVFCTRIKHNMPLSLPDESGFHSFESGLRDRVVGKIDEGKIWLWDMVDKIRHFKIFKITVIHWGVLVTWIGLLLHFTSVYRSLYRSSALLATMCSNVLLFGTSDCLAQCISCFMCYKVDPVPKALDDMTKNIMSGLGSHRRFSRMEEDDDYNDNDDMGSDDASIFNDYGIQRDARHPDDEYRVDSQDMEWMSDFDSDVPDHELFSFYRWVCFMCWGWILSFCQVPWYKFLNYLYTEDHTFVQVLERVLTDQLVYSPISLYCFFMYSNYIMEHGDAASFETKIRNIYVSTLGCNYLVWPMVQFINFLLVPKHLQVPFSSSVGVLWNCFLSMRNSSNAA</sequence>
<keyword evidence="5 6" id="KW-0472">Membrane</keyword>
<accession>A0ABX6EZY3</accession>
<dbReference type="InterPro" id="IPR007248">
    <property type="entry name" value="Mpv17_PMP22"/>
</dbReference>
<evidence type="ECO:0000256" key="3">
    <source>
        <dbReference type="ARBA" id="ARBA00022692"/>
    </source>
</evidence>
<organism evidence="7 8">
    <name type="scientific">Kluyveromyces marxianus</name>
    <name type="common">Yeast</name>
    <name type="synonym">Candida kefyr</name>
    <dbReference type="NCBI Taxonomy" id="4911"/>
    <lineage>
        <taxon>Eukaryota</taxon>
        <taxon>Fungi</taxon>
        <taxon>Dikarya</taxon>
        <taxon>Ascomycota</taxon>
        <taxon>Saccharomycotina</taxon>
        <taxon>Saccharomycetes</taxon>
        <taxon>Saccharomycetales</taxon>
        <taxon>Saccharomycetaceae</taxon>
        <taxon>Kluyveromyces</taxon>
    </lineage>
</organism>
<reference evidence="7 8" key="1">
    <citation type="submission" date="2016-03" db="EMBL/GenBank/DDBJ databases">
        <title>How can Kluyveromyces marxianus grow so fast - potential evolutionary course in Saccharomyces Complex revealed by comparative genomics.</title>
        <authorList>
            <person name="Mo W."/>
            <person name="Lu W."/>
            <person name="Yang X."/>
            <person name="Qi J."/>
            <person name="Lv H."/>
        </authorList>
    </citation>
    <scope>NUCLEOTIDE SEQUENCE [LARGE SCALE GENOMIC DNA]</scope>
    <source>
        <strain evidence="7 8">FIM1</strain>
    </source>
</reference>
<evidence type="ECO:0000313" key="8">
    <source>
        <dbReference type="Proteomes" id="UP000422736"/>
    </source>
</evidence>
<feature type="transmembrane region" description="Helical" evidence="6">
    <location>
        <begin position="320"/>
        <end position="338"/>
    </location>
</feature>
<evidence type="ECO:0000256" key="1">
    <source>
        <dbReference type="ARBA" id="ARBA00004141"/>
    </source>
</evidence>
<evidence type="ECO:0000256" key="6">
    <source>
        <dbReference type="SAM" id="Phobius"/>
    </source>
</evidence>
<dbReference type="Proteomes" id="UP000422736">
    <property type="component" value="Chromosome 5"/>
</dbReference>
<keyword evidence="8" id="KW-1185">Reference proteome</keyword>
<name>A0ABX6EZY3_KLUMA</name>
<protein>
    <submittedName>
        <fullName evidence="7">Vacuolar membrane protein YOR292C</fullName>
    </submittedName>
</protein>
<gene>
    <name evidence="7" type="ORF">FIM1_3382</name>
</gene>
<evidence type="ECO:0000313" key="7">
    <source>
        <dbReference type="EMBL" id="QGN16663.1"/>
    </source>
</evidence>
<comment type="similarity">
    <text evidence="2">Belongs to the peroxisomal membrane protein PXMP2/4 family.</text>
</comment>
<evidence type="ECO:0000256" key="5">
    <source>
        <dbReference type="ARBA" id="ARBA00023136"/>
    </source>
</evidence>
<dbReference type="Pfam" id="PF04117">
    <property type="entry name" value="Mpv17_PMP22"/>
    <property type="match status" value="1"/>
</dbReference>
<dbReference type="EMBL" id="CP015058">
    <property type="protein sequence ID" value="QGN16663.1"/>
    <property type="molecule type" value="Genomic_DNA"/>
</dbReference>